<dbReference type="AlphaFoldDB" id="A0A6J4U011"/>
<dbReference type="EMBL" id="CADCWF010000017">
    <property type="protein sequence ID" value="CAA9536805.1"/>
    <property type="molecule type" value="Genomic_DNA"/>
</dbReference>
<organism evidence="2">
    <name type="scientific">uncultured Thermomicrobiales bacterium</name>
    <dbReference type="NCBI Taxonomy" id="1645740"/>
    <lineage>
        <taxon>Bacteria</taxon>
        <taxon>Pseudomonadati</taxon>
        <taxon>Thermomicrobiota</taxon>
        <taxon>Thermomicrobia</taxon>
        <taxon>Thermomicrobiales</taxon>
        <taxon>environmental samples</taxon>
    </lineage>
</organism>
<keyword evidence="1" id="KW-0732">Signal</keyword>
<feature type="signal peptide" evidence="1">
    <location>
        <begin position="1"/>
        <end position="44"/>
    </location>
</feature>
<name>A0A6J4U011_9BACT</name>
<reference evidence="2" key="1">
    <citation type="submission" date="2020-02" db="EMBL/GenBank/DDBJ databases">
        <authorList>
            <person name="Meier V. D."/>
        </authorList>
    </citation>
    <scope>NUCLEOTIDE SEQUENCE</scope>
    <source>
        <strain evidence="2">AVDCRST_MAG59</strain>
    </source>
</reference>
<feature type="chain" id="PRO_5026961571" description="Tryptophan synthase alpha chain" evidence="1">
    <location>
        <begin position="45"/>
        <end position="189"/>
    </location>
</feature>
<evidence type="ECO:0000313" key="2">
    <source>
        <dbReference type="EMBL" id="CAA9536805.1"/>
    </source>
</evidence>
<sequence length="189" mass="19343">MDERSFDGLTRLFGSRGRDRRWVFKAVGTTVAALAAGTIGPASAADTAACGSEGDPCRRRGDCCSGLCQGPKGKRRCRARGVGTCQQGEDSCRANPDDVPRCNGKDFCGCFVTTGGSSFCGTGGDCARCRSDADCVARGFPKGSACIEANRGICGENCAELSGTACVLPCSAGQPIPNSETTGLFGVAD</sequence>
<accession>A0A6J4U011</accession>
<proteinExistence type="predicted"/>
<evidence type="ECO:0008006" key="3">
    <source>
        <dbReference type="Google" id="ProtNLM"/>
    </source>
</evidence>
<evidence type="ECO:0000256" key="1">
    <source>
        <dbReference type="SAM" id="SignalP"/>
    </source>
</evidence>
<gene>
    <name evidence="2" type="ORF">AVDCRST_MAG59-390</name>
</gene>
<protein>
    <recommendedName>
        <fullName evidence="3">Tryptophan synthase alpha chain</fullName>
    </recommendedName>
</protein>